<reference evidence="2" key="1">
    <citation type="submission" date="2025-08" db="UniProtKB">
        <authorList>
            <consortium name="RefSeq"/>
        </authorList>
    </citation>
    <scope>IDENTIFICATION</scope>
    <source>
        <tissue evidence="2">Blood</tissue>
    </source>
</reference>
<evidence type="ECO:0000313" key="2">
    <source>
        <dbReference type="RefSeq" id="XP_074234745.1"/>
    </source>
</evidence>
<proteinExistence type="predicted"/>
<accession>A0AC58RJN5</accession>
<sequence>MAALTGSPLTGPHLALHNHSWDLYDMASSTAGPNRLIHHANSCLPHHLPRAASVTLSLFYMALLVFSALGNILALFLVYQKGKKINSTGVYLVHLAASDLLFTLVLPGKITYYTLDFNWPFGEGLCRLMAFMFYVNTHSGIYLMTCVSVDRYLAVVRTHQWPQLREAGRARLVCVAVWALASLQTVPLLLIPLTKLVAGRLTCMEYDSVEPVLRLPVMILLISALSFCGPVGIILFCYVKITLKLCREARDNPLTSGKGHHRRACLLILVVLVAVVACFIPYHLNVIQFMVRRMLRPPTCPEQRAFKLSLQLTVCLMNMNCSIDPIIYFFASTRYRNWLLGVLKRKASASSSSSCPGRASSETQSINQTGGSAPLEENEV</sequence>
<name>A0AC58RJN5_CAMBA</name>
<dbReference type="Proteomes" id="UP001732780">
    <property type="component" value="Chromosome 14"/>
</dbReference>
<dbReference type="RefSeq" id="XP_074234745.1">
    <property type="nucleotide sequence ID" value="XM_074378644.1"/>
</dbReference>
<gene>
    <name evidence="2" type="primary">LOC105072659</name>
</gene>
<evidence type="ECO:0000313" key="1">
    <source>
        <dbReference type="Proteomes" id="UP001732780"/>
    </source>
</evidence>
<keyword evidence="1" id="KW-1185">Reference proteome</keyword>
<protein>
    <submittedName>
        <fullName evidence="2">G-protein coupled receptor 183-like</fullName>
    </submittedName>
</protein>
<organism evidence="1 2">
    <name type="scientific">Camelus bactrianus</name>
    <name type="common">Bactrian camel</name>
    <dbReference type="NCBI Taxonomy" id="9837"/>
    <lineage>
        <taxon>Eukaryota</taxon>
        <taxon>Metazoa</taxon>
        <taxon>Chordata</taxon>
        <taxon>Craniata</taxon>
        <taxon>Vertebrata</taxon>
        <taxon>Euteleostomi</taxon>
        <taxon>Mammalia</taxon>
        <taxon>Eutheria</taxon>
        <taxon>Laurasiatheria</taxon>
        <taxon>Artiodactyla</taxon>
        <taxon>Tylopoda</taxon>
        <taxon>Camelidae</taxon>
        <taxon>Camelus</taxon>
    </lineage>
</organism>